<dbReference type="SUPFAM" id="SSF55931">
    <property type="entry name" value="Glutamine synthetase/guanido kinase"/>
    <property type="match status" value="1"/>
</dbReference>
<name>A0A067N7I0_BOTB1</name>
<gene>
    <name evidence="6" type="ORF">BOTBODRAFT_125649</name>
</gene>
<evidence type="ECO:0000256" key="3">
    <source>
        <dbReference type="PROSITE-ProRule" id="PRU01331"/>
    </source>
</evidence>
<dbReference type="InterPro" id="IPR008146">
    <property type="entry name" value="Gln_synth_cat_dom"/>
</dbReference>
<feature type="domain" description="GS catalytic" evidence="5">
    <location>
        <begin position="121"/>
        <end position="458"/>
    </location>
</feature>
<organism evidence="6 7">
    <name type="scientific">Botryobasidium botryosum (strain FD-172 SS1)</name>
    <dbReference type="NCBI Taxonomy" id="930990"/>
    <lineage>
        <taxon>Eukaryota</taxon>
        <taxon>Fungi</taxon>
        <taxon>Dikarya</taxon>
        <taxon>Basidiomycota</taxon>
        <taxon>Agaricomycotina</taxon>
        <taxon>Agaricomycetes</taxon>
        <taxon>Cantharellales</taxon>
        <taxon>Botryobasidiaceae</taxon>
        <taxon>Botryobasidium</taxon>
    </lineage>
</organism>
<dbReference type="SUPFAM" id="SSF54368">
    <property type="entry name" value="Glutamine synthetase, N-terminal domain"/>
    <property type="match status" value="1"/>
</dbReference>
<dbReference type="SMART" id="SM01230">
    <property type="entry name" value="Gln-synt_C"/>
    <property type="match status" value="1"/>
</dbReference>
<keyword evidence="2" id="KW-0436">Ligase</keyword>
<dbReference type="InterPro" id="IPR014746">
    <property type="entry name" value="Gln_synth/guanido_kin_cat_dom"/>
</dbReference>
<dbReference type="GO" id="GO:0006542">
    <property type="term" value="P:glutamine biosynthetic process"/>
    <property type="evidence" value="ECO:0007669"/>
    <property type="project" value="InterPro"/>
</dbReference>
<dbReference type="AlphaFoldDB" id="A0A067N7I0"/>
<dbReference type="Proteomes" id="UP000027195">
    <property type="component" value="Unassembled WGS sequence"/>
</dbReference>
<dbReference type="GO" id="GO:0004356">
    <property type="term" value="F:glutamine synthetase activity"/>
    <property type="evidence" value="ECO:0007669"/>
    <property type="project" value="InterPro"/>
</dbReference>
<evidence type="ECO:0000256" key="4">
    <source>
        <dbReference type="RuleBase" id="RU000384"/>
    </source>
</evidence>
<dbReference type="EMBL" id="KL198018">
    <property type="protein sequence ID" value="KDQ20092.1"/>
    <property type="molecule type" value="Genomic_DNA"/>
</dbReference>
<dbReference type="HOGENOM" id="CLU_017290_6_1_1"/>
<sequence length="458" mass="49753">MATGSDLSLATLKESGVRFVRLTWVDFGNCVRYKILPLKHFEKLVASARGGFTVTVAIMGAVFLTVAEGVTVVGEYVWKPDLSTLRLAPYADGHATVLGNFTRETANSAGQRESHEIDLCPRGILRRVVESAKKTAGVDFLVGFETEFVLLKSTSPVQPVNDHGYSCGTATASGTTETQALEEMANAIMDAGIELEMYHSEAAPGQYEIITGPLPPLEAADALICTRETIQNVASKHGLRATFTPLVFDHSCGTAAHTHVSLKSDRPTSSANVEDAPDMTELEASFLQSLLNHLPSVLAFTMPTPASYSRMVDGIWSGGTYVAWGRDNRECPVRLCGFNGDWNFEIKTADGTSNPHLALSAILSAGMLGVKEGIKLQAKNCLQPPATVTEEQRAAWGVTQRLPSTVEQSWESLKADQALVSELGEHFIERYFALTKIWAESMTASTPEETLRLYLENY</sequence>
<reference evidence="7" key="1">
    <citation type="journal article" date="2014" name="Proc. Natl. Acad. Sci. U.S.A.">
        <title>Extensive sampling of basidiomycete genomes demonstrates inadequacy of the white-rot/brown-rot paradigm for wood decay fungi.</title>
        <authorList>
            <person name="Riley R."/>
            <person name="Salamov A.A."/>
            <person name="Brown D.W."/>
            <person name="Nagy L.G."/>
            <person name="Floudas D."/>
            <person name="Held B.W."/>
            <person name="Levasseur A."/>
            <person name="Lombard V."/>
            <person name="Morin E."/>
            <person name="Otillar R."/>
            <person name="Lindquist E.A."/>
            <person name="Sun H."/>
            <person name="LaButti K.M."/>
            <person name="Schmutz J."/>
            <person name="Jabbour D."/>
            <person name="Luo H."/>
            <person name="Baker S.E."/>
            <person name="Pisabarro A.G."/>
            <person name="Walton J.D."/>
            <person name="Blanchette R.A."/>
            <person name="Henrissat B."/>
            <person name="Martin F."/>
            <person name="Cullen D."/>
            <person name="Hibbett D.S."/>
            <person name="Grigoriev I.V."/>
        </authorList>
    </citation>
    <scope>NUCLEOTIDE SEQUENCE [LARGE SCALE GENOMIC DNA]</scope>
    <source>
        <strain evidence="7">FD-172 SS1</strain>
    </source>
</reference>
<dbReference type="PANTHER" id="PTHR43785">
    <property type="entry name" value="GAMMA-GLUTAMYLPUTRESCINE SYNTHETASE"/>
    <property type="match status" value="1"/>
</dbReference>
<dbReference type="InterPro" id="IPR036651">
    <property type="entry name" value="Gln_synt_N_sf"/>
</dbReference>
<protein>
    <recommendedName>
        <fullName evidence="1">Glutamine synthetase</fullName>
    </recommendedName>
</protein>
<evidence type="ECO:0000313" key="6">
    <source>
        <dbReference type="EMBL" id="KDQ20092.1"/>
    </source>
</evidence>
<evidence type="ECO:0000313" key="7">
    <source>
        <dbReference type="Proteomes" id="UP000027195"/>
    </source>
</evidence>
<comment type="similarity">
    <text evidence="3 4">Belongs to the glutamine synthetase family.</text>
</comment>
<dbReference type="Pfam" id="PF00120">
    <property type="entry name" value="Gln-synt_C"/>
    <property type="match status" value="1"/>
</dbReference>
<proteinExistence type="inferred from homology"/>
<dbReference type="PROSITE" id="PS51987">
    <property type="entry name" value="GS_CATALYTIC"/>
    <property type="match status" value="1"/>
</dbReference>
<accession>A0A067N7I0</accession>
<evidence type="ECO:0000256" key="1">
    <source>
        <dbReference type="ARBA" id="ARBA00021364"/>
    </source>
</evidence>
<dbReference type="PANTHER" id="PTHR43785:SF2">
    <property type="entry name" value="TYPE-1 GLUTAMINE SYNTHETASE 1"/>
    <property type="match status" value="1"/>
</dbReference>
<evidence type="ECO:0000259" key="5">
    <source>
        <dbReference type="PROSITE" id="PS51987"/>
    </source>
</evidence>
<dbReference type="STRING" id="930990.A0A067N7I0"/>
<dbReference type="Gene3D" id="3.30.590.10">
    <property type="entry name" value="Glutamine synthetase/guanido kinase, catalytic domain"/>
    <property type="match status" value="1"/>
</dbReference>
<keyword evidence="7" id="KW-1185">Reference proteome</keyword>
<dbReference type="InParanoid" id="A0A067N7I0"/>
<dbReference type="OrthoDB" id="3364440at2759"/>
<evidence type="ECO:0000256" key="2">
    <source>
        <dbReference type="ARBA" id="ARBA00022598"/>
    </source>
</evidence>
<dbReference type="Gene3D" id="3.10.20.70">
    <property type="entry name" value="Glutamine synthetase, N-terminal domain"/>
    <property type="match status" value="1"/>
</dbReference>